<keyword evidence="3" id="KW-0328">Glycosyltransferase</keyword>
<accession>A0AA35VFY4</accession>
<organism evidence="5 6">
    <name type="scientific">Lactuca saligna</name>
    <name type="common">Willowleaf lettuce</name>
    <dbReference type="NCBI Taxonomy" id="75948"/>
    <lineage>
        <taxon>Eukaryota</taxon>
        <taxon>Viridiplantae</taxon>
        <taxon>Streptophyta</taxon>
        <taxon>Embryophyta</taxon>
        <taxon>Tracheophyta</taxon>
        <taxon>Spermatophyta</taxon>
        <taxon>Magnoliopsida</taxon>
        <taxon>eudicotyledons</taxon>
        <taxon>Gunneridae</taxon>
        <taxon>Pentapetalae</taxon>
        <taxon>asterids</taxon>
        <taxon>campanulids</taxon>
        <taxon>Asterales</taxon>
        <taxon>Asteraceae</taxon>
        <taxon>Cichorioideae</taxon>
        <taxon>Cichorieae</taxon>
        <taxon>Lactucinae</taxon>
        <taxon>Lactuca</taxon>
    </lineage>
</organism>
<dbReference type="CDD" id="cd03784">
    <property type="entry name" value="GT1_Gtf-like"/>
    <property type="match status" value="1"/>
</dbReference>
<name>A0AA35VFY4_LACSI</name>
<keyword evidence="6" id="KW-1185">Reference proteome</keyword>
<dbReference type="GO" id="GO:0035251">
    <property type="term" value="F:UDP-glucosyltransferase activity"/>
    <property type="evidence" value="ECO:0007669"/>
    <property type="project" value="TreeGrafter"/>
</dbReference>
<dbReference type="InterPro" id="IPR002213">
    <property type="entry name" value="UDP_glucos_trans"/>
</dbReference>
<dbReference type="PANTHER" id="PTHR48047:SF182">
    <property type="entry name" value="GLYCOSYLTRANSFERASE"/>
    <property type="match status" value="1"/>
</dbReference>
<evidence type="ECO:0000313" key="6">
    <source>
        <dbReference type="Proteomes" id="UP001177003"/>
    </source>
</evidence>
<protein>
    <recommendedName>
        <fullName evidence="4">Glycosyltransferase</fullName>
        <ecNumber evidence="4">2.4.1.-</ecNumber>
    </recommendedName>
</protein>
<dbReference type="SUPFAM" id="SSF53756">
    <property type="entry name" value="UDP-Glycosyltransferase/glycogen phosphorylase"/>
    <property type="match status" value="1"/>
</dbReference>
<dbReference type="Proteomes" id="UP001177003">
    <property type="component" value="Chromosome 1"/>
</dbReference>
<dbReference type="AlphaFoldDB" id="A0AA35VFY4"/>
<dbReference type="Gene3D" id="3.40.50.2000">
    <property type="entry name" value="Glycogen Phosphorylase B"/>
    <property type="match status" value="2"/>
</dbReference>
<evidence type="ECO:0000256" key="3">
    <source>
        <dbReference type="RuleBase" id="RU003718"/>
    </source>
</evidence>
<dbReference type="EMBL" id="OX465077">
    <property type="protein sequence ID" value="CAI9268014.1"/>
    <property type="molecule type" value="Genomic_DNA"/>
</dbReference>
<dbReference type="InterPro" id="IPR035595">
    <property type="entry name" value="UDP_glycos_trans_CS"/>
</dbReference>
<dbReference type="FunFam" id="3.40.50.2000:FF:000047">
    <property type="entry name" value="Glycosyltransferase"/>
    <property type="match status" value="1"/>
</dbReference>
<evidence type="ECO:0000256" key="2">
    <source>
        <dbReference type="ARBA" id="ARBA00022679"/>
    </source>
</evidence>
<evidence type="ECO:0000313" key="5">
    <source>
        <dbReference type="EMBL" id="CAI9268014.1"/>
    </source>
</evidence>
<reference evidence="5" key="1">
    <citation type="submission" date="2023-04" db="EMBL/GenBank/DDBJ databases">
        <authorList>
            <person name="Vijverberg K."/>
            <person name="Xiong W."/>
            <person name="Schranz E."/>
        </authorList>
    </citation>
    <scope>NUCLEOTIDE SEQUENCE</scope>
</reference>
<evidence type="ECO:0000256" key="4">
    <source>
        <dbReference type="RuleBase" id="RU362057"/>
    </source>
</evidence>
<keyword evidence="2 3" id="KW-0808">Transferase</keyword>
<evidence type="ECO:0000256" key="1">
    <source>
        <dbReference type="ARBA" id="ARBA00009995"/>
    </source>
</evidence>
<sequence length="550" mass="61886">MRPKVSFQNWKFLRKPLTTKMHPDQEPRFSSIKMKNLSLQTNTSSILHLHENWTMASESILHFLLIPLLAPGHTIPMIDIAKLLAQRSNVKVTIVTTPINAIRYIPTLQDHINSGLPVRFLELPFPAAEAGLPEGCESADALPGLHLLPNFSVAVDMLQERLEQRFDSLEPRPSCIISDKYMLWTADTAIKYQIPRIIFDGMSCFKQVCTHYLYASKVLDDLSDSEPFLLPGLPDRIEITRAQLPPEFNPSPFASPEHLEKVREIESKASLNYGIVINSFEELEQEYVHELKKLKGGKVWCLGPLSLSNNNDLSKTLRGNSTSSIDDHQCLKFLDSKKPKSVIYACFGSSSQVIPAQLIELGLGLEGSNHPFIWVIRAGDRAKELEEWMTQNGFEERIKNRGLIIREWAPQLLILSHPSIGGFLTHCGWNSILEGVSAGIPLITWPQFAEQFLNEKLVVDVLRIGVSVGAKVMVHWGEEDRFGVTVKSEEVKKAIEKVMDDAIEGNERRKRVKELGMKANNAIEDGGSSYLNLSLLIHDVTQLAKIKLNF</sequence>
<proteinExistence type="inferred from homology"/>
<comment type="similarity">
    <text evidence="1 3">Belongs to the UDP-glycosyltransferase family.</text>
</comment>
<dbReference type="EC" id="2.4.1.-" evidence="4"/>
<gene>
    <name evidence="5" type="ORF">LSALG_LOCUS8463</name>
</gene>
<dbReference type="PROSITE" id="PS00375">
    <property type="entry name" value="UDPGT"/>
    <property type="match status" value="1"/>
</dbReference>
<dbReference type="PANTHER" id="PTHR48047">
    <property type="entry name" value="GLYCOSYLTRANSFERASE"/>
    <property type="match status" value="1"/>
</dbReference>
<dbReference type="Pfam" id="PF00201">
    <property type="entry name" value="UDPGT"/>
    <property type="match status" value="1"/>
</dbReference>